<feature type="transmembrane region" description="Helical" evidence="25">
    <location>
        <begin position="989"/>
        <end position="1011"/>
    </location>
</feature>
<feature type="compositionally biased region" description="Polar residues" evidence="24">
    <location>
        <begin position="778"/>
        <end position="787"/>
    </location>
</feature>
<reference evidence="27" key="2">
    <citation type="submission" date="2022-10" db="EMBL/GenBank/DDBJ databases">
        <authorList>
            <consortium name="ENA_rothamsted_submissions"/>
            <consortium name="culmorum"/>
            <person name="King R."/>
        </authorList>
    </citation>
    <scope>NUCLEOTIDE SEQUENCE</scope>
</reference>
<organism evidence="27 28">
    <name type="scientific">Chironomus riparius</name>
    <dbReference type="NCBI Taxonomy" id="315576"/>
    <lineage>
        <taxon>Eukaryota</taxon>
        <taxon>Metazoa</taxon>
        <taxon>Ecdysozoa</taxon>
        <taxon>Arthropoda</taxon>
        <taxon>Hexapoda</taxon>
        <taxon>Insecta</taxon>
        <taxon>Pterygota</taxon>
        <taxon>Neoptera</taxon>
        <taxon>Endopterygota</taxon>
        <taxon>Diptera</taxon>
        <taxon>Nematocera</taxon>
        <taxon>Chironomoidea</taxon>
        <taxon>Chironomidae</taxon>
        <taxon>Chironominae</taxon>
        <taxon>Chironomus</taxon>
    </lineage>
</organism>
<feature type="transmembrane region" description="Helical" evidence="25">
    <location>
        <begin position="231"/>
        <end position="251"/>
    </location>
</feature>
<dbReference type="FunFam" id="3.30.70.1230:FF:000008">
    <property type="entry name" value="Adenylate cyclase type 9"/>
    <property type="match status" value="1"/>
</dbReference>
<keyword evidence="6" id="KW-1003">Cell membrane</keyword>
<feature type="compositionally biased region" description="Polar residues" evidence="24">
    <location>
        <begin position="735"/>
        <end position="747"/>
    </location>
</feature>
<keyword evidence="17" id="KW-0464">Manganese</keyword>
<keyword evidence="11" id="KW-0067">ATP-binding</keyword>
<dbReference type="GO" id="GO:0007189">
    <property type="term" value="P:adenylate cyclase-activating G protein-coupled receptor signaling pathway"/>
    <property type="evidence" value="ECO:0007669"/>
    <property type="project" value="TreeGrafter"/>
</dbReference>
<feature type="transmembrane region" description="Helical" evidence="25">
    <location>
        <begin position="166"/>
        <end position="186"/>
    </location>
</feature>
<feature type="region of interest" description="Disordered" evidence="24">
    <location>
        <begin position="778"/>
        <end position="845"/>
    </location>
</feature>
<dbReference type="PROSITE" id="PS00452">
    <property type="entry name" value="GUANYLATE_CYCLASE_1"/>
    <property type="match status" value="1"/>
</dbReference>
<gene>
    <name evidence="27" type="ORF">CHIRRI_LOCUS5477</name>
</gene>
<evidence type="ECO:0000256" key="21">
    <source>
        <dbReference type="ARBA" id="ARBA00081232"/>
    </source>
</evidence>
<evidence type="ECO:0000256" key="15">
    <source>
        <dbReference type="ARBA" id="ARBA00023136"/>
    </source>
</evidence>
<evidence type="ECO:0000256" key="16">
    <source>
        <dbReference type="ARBA" id="ARBA00023180"/>
    </source>
</evidence>
<feature type="transmembrane region" description="Helical" evidence="25">
    <location>
        <begin position="191"/>
        <end position="211"/>
    </location>
</feature>
<reference evidence="27" key="1">
    <citation type="submission" date="2022-01" db="EMBL/GenBank/DDBJ databases">
        <authorList>
            <person name="King R."/>
        </authorList>
    </citation>
    <scope>NUCLEOTIDE SEQUENCE</scope>
</reference>
<evidence type="ECO:0000256" key="2">
    <source>
        <dbReference type="ARBA" id="ARBA00001936"/>
    </source>
</evidence>
<dbReference type="EMBL" id="OU895878">
    <property type="protein sequence ID" value="CAG9802571.1"/>
    <property type="molecule type" value="Genomic_DNA"/>
</dbReference>
<comment type="cofactor">
    <cofactor evidence="2">
        <name>Mn(2+)</name>
        <dbReference type="ChEBI" id="CHEBI:29035"/>
    </cofactor>
</comment>
<dbReference type="OrthoDB" id="10035433at2759"/>
<evidence type="ECO:0000256" key="7">
    <source>
        <dbReference type="ARBA" id="ARBA00022692"/>
    </source>
</evidence>
<comment type="subcellular location">
    <subcellularLocation>
        <location evidence="4">Cell membrane</location>
        <topology evidence="4">Multi-pass membrane protein</topology>
    </subcellularLocation>
</comment>
<evidence type="ECO:0000256" key="25">
    <source>
        <dbReference type="SAM" id="Phobius"/>
    </source>
</evidence>
<keyword evidence="12" id="KW-0460">Magnesium</keyword>
<feature type="transmembrane region" description="Helical" evidence="25">
    <location>
        <begin position="1017"/>
        <end position="1041"/>
    </location>
</feature>
<name>A0A9N9WQS0_9DIPT</name>
<dbReference type="GO" id="GO:0005886">
    <property type="term" value="C:plasma membrane"/>
    <property type="evidence" value="ECO:0007669"/>
    <property type="project" value="UniProtKB-SubCell"/>
</dbReference>
<feature type="region of interest" description="Disordered" evidence="24">
    <location>
        <begin position="713"/>
        <end position="747"/>
    </location>
</feature>
<feature type="domain" description="Guanylate cyclase" evidence="26">
    <location>
        <begin position="345"/>
        <end position="472"/>
    </location>
</feature>
<keyword evidence="16" id="KW-0325">Glycoprotein</keyword>
<dbReference type="Proteomes" id="UP001153620">
    <property type="component" value="Chromosome 2"/>
</dbReference>
<evidence type="ECO:0000259" key="26">
    <source>
        <dbReference type="PROSITE" id="PS50125"/>
    </source>
</evidence>
<keyword evidence="13 25" id="KW-1133">Transmembrane helix</keyword>
<feature type="transmembrane region" description="Helical" evidence="25">
    <location>
        <begin position="139"/>
        <end position="160"/>
    </location>
</feature>
<evidence type="ECO:0000313" key="28">
    <source>
        <dbReference type="Proteomes" id="UP001153620"/>
    </source>
</evidence>
<evidence type="ECO:0000256" key="24">
    <source>
        <dbReference type="SAM" id="MobiDB-lite"/>
    </source>
</evidence>
<sequence length="1450" mass="166324">MSESPVSYHRSNSTIPEDSQLTTFAPYVQAFLTQTSRRYTCCNVMLPLAFERAAGNSFVNPKFDSQVLEEQYQISIFPQIRLRFRFALLYIICMTIIWLFYFTIRGKEFGTPLNYTLGFLIMISLIAIYITFTNFYRIYMMMFSGAYALLFIVTCLSWLYYAGSSLSILGNFSICVICIICIYTVIPLRLYLCFIVASIYSILFEIITYTIKDKSYYQETSGFHDIRIYKIIMIRVMLHICVHIISFHMLLMSSVRMRGTFIKVGQNLLVRRQLELEKQLKEKMITSMMPKVVADLLLKETTNHNEYDPSMTAISHNRHHHPRTSDFNLKSMFRPFHMHSMKNVSILFADIVGFTQMSSTKTAEQLVEILNDLFERFDRLCGIYGCEKISTLGDCYYCVSGCPNAREDHAICCVEMGLGMIDTMKIFDAERHEGIKMRVGIHTGNVLCGIVGTKRVKFDVWSNDVSFANKMESTGNPDLVHISEETKKFLDDSYIFRESEDVDGHKTYFILAKKVLINSPSFDHGTATKPNELQVLRNNNHNKHKNLSTNDIPSITPQSMSPSSSTHHYHTSQNQQNHQSKSLSPSPVLNQVRKHRLASISETVTRFLSSSKQNQNLSQEQQKSLLENQQRKCPTIVIGISEEASNHNNNNNNNTEILMIDTNCKGTNNIVVVVEESPTTNDNLSCRNAININNNDCDNKQNINDKLVPYSNSNNCNATNGSTYQQIPPRERESSLTSPHSDNDFSQTLTNGIEEEVDDLSLNITDLRSYISQSRCDVSPFSRTGSNRSDRTQNQQPNNFSNHHNHHHRSFSQQSNSLSPWYPPQEFSSPSRKDSGIRSNSRRSSIQQQLNNCKNCLTTNRVSGYFTSSQSSLAPGNDSSTMDDAFMMKHLPSPATGSFQGQPGNDTLKACVQHLRKQSDLQLIKCVRDNARSQRSYLVKPPIRKFSLSFENPLMEKTFRNKAHRYECESEMTSSTTLATPKFNTFIDVFILTIIFSTIALSLFLLSPSIYSKEYKVWVCCFVCFSSLILTVLFLCTKQVLRRPRRSRNFNSIFGWASKYYPWNFFGSILISLPVASILVNFALVDINKFPTIQFYYGLMLFVCLIHFCNFIQLNCWTKNILALISGMLFIMIGYDHREVSISMNEDYQKDWVKSFATKNVTSSNSAWFKNYEVELCLDLVLVLILVFLLNREFEIGYRLSFYGNEVANSDKIKVQHMKNQADMLLHNIIPKHVAEELKNTAKYSKNHQDVGILFASIVNFNEMYDESYLGGKEYLRVLNELIGDFDELLLRDEFKCIEKIKTIGSTYMCASGLDEMYRNDSYEHLNALLDFAVAMQNALECFNRDLLEFNLVLRIGFNFGEVTAGVIGTTKLYYDIWGDAVNVASRMDSTGVPGKIQLRQECISIFQDLYEFELRGKVYVKGKDMMEVCLLKKKKEETLEIFQDHQLTI</sequence>
<dbReference type="InterPro" id="IPR029787">
    <property type="entry name" value="Nucleotide_cyclase"/>
</dbReference>
<feature type="compositionally biased region" description="Low complexity" evidence="24">
    <location>
        <begin position="793"/>
        <end position="802"/>
    </location>
</feature>
<evidence type="ECO:0000256" key="17">
    <source>
        <dbReference type="ARBA" id="ARBA00023211"/>
    </source>
</evidence>
<comment type="cofactor">
    <cofactor evidence="3">
        <name>Mg(2+)</name>
        <dbReference type="ChEBI" id="CHEBI:18420"/>
    </cofactor>
</comment>
<dbReference type="InterPro" id="IPR001054">
    <property type="entry name" value="A/G_cyclase"/>
</dbReference>
<dbReference type="GO" id="GO:0004016">
    <property type="term" value="F:adenylate cyclase activity"/>
    <property type="evidence" value="ECO:0007669"/>
    <property type="project" value="UniProtKB-EC"/>
</dbReference>
<evidence type="ECO:0000256" key="10">
    <source>
        <dbReference type="ARBA" id="ARBA00022741"/>
    </source>
</evidence>
<proteinExistence type="inferred from homology"/>
<dbReference type="CDD" id="cd07302">
    <property type="entry name" value="CHD"/>
    <property type="match status" value="2"/>
</dbReference>
<feature type="domain" description="Guanylate cyclase" evidence="26">
    <location>
        <begin position="1252"/>
        <end position="1389"/>
    </location>
</feature>
<evidence type="ECO:0000256" key="8">
    <source>
        <dbReference type="ARBA" id="ARBA00022723"/>
    </source>
</evidence>
<protein>
    <recommendedName>
        <fullName evidence="19">Adenylate cyclase type 9</fullName>
        <ecNumber evidence="5">4.6.1.1</ecNumber>
    </recommendedName>
    <alternativeName>
        <fullName evidence="22">ATP pyrophosphate-lyase 9</fullName>
    </alternativeName>
    <alternativeName>
        <fullName evidence="20">Adenylate cyclase type IX</fullName>
    </alternativeName>
    <alternativeName>
        <fullName evidence="21">Adenylyl cyclase 9</fullName>
    </alternativeName>
</protein>
<dbReference type="PANTHER" id="PTHR45627:SF8">
    <property type="entry name" value="ADENYLATE CYCLASE TYPE 9"/>
    <property type="match status" value="1"/>
</dbReference>
<feature type="transmembrane region" description="Helical" evidence="25">
    <location>
        <begin position="1095"/>
        <end position="1114"/>
    </location>
</feature>
<dbReference type="SMART" id="SM00044">
    <property type="entry name" value="CYCc"/>
    <property type="match status" value="2"/>
</dbReference>
<evidence type="ECO:0000256" key="4">
    <source>
        <dbReference type="ARBA" id="ARBA00004651"/>
    </source>
</evidence>
<evidence type="ECO:0000256" key="12">
    <source>
        <dbReference type="ARBA" id="ARBA00022842"/>
    </source>
</evidence>
<keyword evidence="8" id="KW-0479">Metal-binding</keyword>
<evidence type="ECO:0000256" key="6">
    <source>
        <dbReference type="ARBA" id="ARBA00022475"/>
    </source>
</evidence>
<dbReference type="InterPro" id="IPR018297">
    <property type="entry name" value="A/G_cyclase_CS"/>
</dbReference>
<evidence type="ECO:0000256" key="23">
    <source>
        <dbReference type="RuleBase" id="RU000405"/>
    </source>
</evidence>
<comment type="similarity">
    <text evidence="23">Belongs to the adenylyl cyclase class-4/guanylyl cyclase family.</text>
</comment>
<dbReference type="FunFam" id="3.30.70.1230:FF:000014">
    <property type="entry name" value="adenylate cyclase type 9"/>
    <property type="match status" value="1"/>
</dbReference>
<evidence type="ECO:0000313" key="27">
    <source>
        <dbReference type="EMBL" id="CAG9802571.1"/>
    </source>
</evidence>
<keyword evidence="10" id="KW-0547">Nucleotide-binding</keyword>
<evidence type="ECO:0000256" key="14">
    <source>
        <dbReference type="ARBA" id="ARBA00022998"/>
    </source>
</evidence>
<feature type="transmembrane region" description="Helical" evidence="25">
    <location>
        <begin position="1061"/>
        <end position="1083"/>
    </location>
</feature>
<evidence type="ECO:0000256" key="20">
    <source>
        <dbReference type="ARBA" id="ARBA00081225"/>
    </source>
</evidence>
<feature type="transmembrane region" description="Helical" evidence="25">
    <location>
        <begin position="1121"/>
        <end position="1137"/>
    </location>
</feature>
<keyword evidence="18 23" id="KW-0456">Lyase</keyword>
<evidence type="ECO:0000256" key="19">
    <source>
        <dbReference type="ARBA" id="ARBA00070496"/>
    </source>
</evidence>
<keyword evidence="14" id="KW-0115">cAMP biosynthesis</keyword>
<dbReference type="Gene3D" id="3.30.70.1230">
    <property type="entry name" value="Nucleotide cyclase"/>
    <property type="match status" value="2"/>
</dbReference>
<evidence type="ECO:0000256" key="9">
    <source>
        <dbReference type="ARBA" id="ARBA00022737"/>
    </source>
</evidence>
<dbReference type="GO" id="GO:0046872">
    <property type="term" value="F:metal ion binding"/>
    <property type="evidence" value="ECO:0007669"/>
    <property type="project" value="UniProtKB-KW"/>
</dbReference>
<keyword evidence="15 25" id="KW-0472">Membrane</keyword>
<feature type="transmembrane region" description="Helical" evidence="25">
    <location>
        <begin position="82"/>
        <end position="101"/>
    </location>
</feature>
<dbReference type="PANTHER" id="PTHR45627">
    <property type="entry name" value="ADENYLATE CYCLASE TYPE 1"/>
    <property type="match status" value="1"/>
</dbReference>
<dbReference type="Pfam" id="PF00211">
    <property type="entry name" value="Guanylate_cyc"/>
    <property type="match status" value="2"/>
</dbReference>
<dbReference type="PROSITE" id="PS50125">
    <property type="entry name" value="GUANYLATE_CYCLASE_2"/>
    <property type="match status" value="2"/>
</dbReference>
<evidence type="ECO:0000256" key="18">
    <source>
        <dbReference type="ARBA" id="ARBA00023239"/>
    </source>
</evidence>
<dbReference type="EC" id="4.6.1.1" evidence="5"/>
<keyword evidence="9" id="KW-0677">Repeat</keyword>
<feature type="transmembrane region" description="Helical" evidence="25">
    <location>
        <begin position="113"/>
        <end position="132"/>
    </location>
</feature>
<dbReference type="GO" id="GO:0006171">
    <property type="term" value="P:cAMP biosynthetic process"/>
    <property type="evidence" value="ECO:0007669"/>
    <property type="project" value="UniProtKB-KW"/>
</dbReference>
<evidence type="ECO:0000256" key="11">
    <source>
        <dbReference type="ARBA" id="ARBA00022840"/>
    </source>
</evidence>
<feature type="region of interest" description="Disordered" evidence="24">
    <location>
        <begin position="542"/>
        <end position="586"/>
    </location>
</feature>
<feature type="compositionally biased region" description="Polar residues" evidence="24">
    <location>
        <begin position="713"/>
        <end position="726"/>
    </location>
</feature>
<evidence type="ECO:0000256" key="3">
    <source>
        <dbReference type="ARBA" id="ARBA00001946"/>
    </source>
</evidence>
<keyword evidence="7 25" id="KW-0812">Transmembrane</keyword>
<dbReference type="SUPFAM" id="SSF55073">
    <property type="entry name" value="Nucleotide cyclase"/>
    <property type="match status" value="2"/>
</dbReference>
<evidence type="ECO:0000256" key="5">
    <source>
        <dbReference type="ARBA" id="ARBA00012201"/>
    </source>
</evidence>
<evidence type="ECO:0000256" key="1">
    <source>
        <dbReference type="ARBA" id="ARBA00001593"/>
    </source>
</evidence>
<evidence type="ECO:0000256" key="13">
    <source>
        <dbReference type="ARBA" id="ARBA00022989"/>
    </source>
</evidence>
<dbReference type="GO" id="GO:0035556">
    <property type="term" value="P:intracellular signal transduction"/>
    <property type="evidence" value="ECO:0007669"/>
    <property type="project" value="InterPro"/>
</dbReference>
<comment type="catalytic activity">
    <reaction evidence="1">
        <text>ATP = 3',5'-cyclic AMP + diphosphate</text>
        <dbReference type="Rhea" id="RHEA:15389"/>
        <dbReference type="ChEBI" id="CHEBI:30616"/>
        <dbReference type="ChEBI" id="CHEBI:33019"/>
        <dbReference type="ChEBI" id="CHEBI:58165"/>
        <dbReference type="EC" id="4.6.1.1"/>
    </reaction>
</comment>
<evidence type="ECO:0000256" key="22">
    <source>
        <dbReference type="ARBA" id="ARBA00081427"/>
    </source>
</evidence>
<keyword evidence="28" id="KW-1185">Reference proteome</keyword>
<dbReference type="GO" id="GO:0005524">
    <property type="term" value="F:ATP binding"/>
    <property type="evidence" value="ECO:0007669"/>
    <property type="project" value="UniProtKB-KW"/>
</dbReference>
<feature type="compositionally biased region" description="Low complexity" evidence="24">
    <location>
        <begin position="553"/>
        <end position="584"/>
    </location>
</feature>
<accession>A0A9N9WQS0</accession>